<dbReference type="RefSeq" id="WP_169604225.1">
    <property type="nucleotide sequence ID" value="NZ_CP046565.1"/>
</dbReference>
<dbReference type="AlphaFoldDB" id="A0A858QAI7"/>
<feature type="region of interest" description="Disordered" evidence="1">
    <location>
        <begin position="41"/>
        <end position="61"/>
    </location>
</feature>
<name>A0A858QAI7_9GAMM</name>
<evidence type="ECO:0000313" key="3">
    <source>
        <dbReference type="Proteomes" id="UP000503004"/>
    </source>
</evidence>
<dbReference type="KEGG" id="metu:GNH96_13995"/>
<gene>
    <name evidence="2" type="ORF">GNH96_13995</name>
</gene>
<dbReference type="EMBL" id="CP046565">
    <property type="protein sequence ID" value="QJD30952.1"/>
    <property type="molecule type" value="Genomic_DNA"/>
</dbReference>
<proteinExistence type="predicted"/>
<protein>
    <submittedName>
        <fullName evidence="2">Uncharacterized protein</fullName>
    </submittedName>
</protein>
<reference evidence="3" key="1">
    <citation type="submission" date="2019-12" db="EMBL/GenBank/DDBJ databases">
        <authorList>
            <person name="Awala S.I."/>
            <person name="Rhee S.K."/>
        </authorList>
    </citation>
    <scope>NUCLEOTIDE SEQUENCE [LARGE SCALE GENOMIC DNA]</scope>
    <source>
        <strain evidence="3">IM1</strain>
    </source>
</reference>
<feature type="compositionally biased region" description="Basic and acidic residues" evidence="1">
    <location>
        <begin position="51"/>
        <end position="61"/>
    </location>
</feature>
<dbReference type="Proteomes" id="UP000503004">
    <property type="component" value="Chromosome"/>
</dbReference>
<evidence type="ECO:0000256" key="1">
    <source>
        <dbReference type="SAM" id="MobiDB-lite"/>
    </source>
</evidence>
<accession>A0A858QAI7</accession>
<keyword evidence="3" id="KW-1185">Reference proteome</keyword>
<sequence>MQTVKQIVHDIADRLPEQATFDDAMYALYVRQKLERSLQAAETGKVTSQEEMEKQFLNDAR</sequence>
<organism evidence="2 3">
    <name type="scientific">Methylococcus geothermalis</name>
    <dbReference type="NCBI Taxonomy" id="2681310"/>
    <lineage>
        <taxon>Bacteria</taxon>
        <taxon>Pseudomonadati</taxon>
        <taxon>Pseudomonadota</taxon>
        <taxon>Gammaproteobacteria</taxon>
        <taxon>Methylococcales</taxon>
        <taxon>Methylococcaceae</taxon>
        <taxon>Methylococcus</taxon>
    </lineage>
</organism>
<evidence type="ECO:0000313" key="2">
    <source>
        <dbReference type="EMBL" id="QJD30952.1"/>
    </source>
</evidence>